<evidence type="ECO:0000313" key="3">
    <source>
        <dbReference type="EMBL" id="PKZ41939.1"/>
    </source>
</evidence>
<dbReference type="PANTHER" id="PTHR34215">
    <property type="entry name" value="BLL0784 PROTEIN"/>
    <property type="match status" value="1"/>
</dbReference>
<dbReference type="Proteomes" id="UP000234206">
    <property type="component" value="Unassembled WGS sequence"/>
</dbReference>
<feature type="region of interest" description="Disordered" evidence="1">
    <location>
        <begin position="118"/>
        <end position="140"/>
    </location>
</feature>
<dbReference type="SUPFAM" id="SSF64376">
    <property type="entry name" value="YlxR-like"/>
    <property type="match status" value="2"/>
</dbReference>
<dbReference type="AlphaFoldDB" id="A0A2I1PBC6"/>
<evidence type="ECO:0000256" key="1">
    <source>
        <dbReference type="SAM" id="MobiDB-lite"/>
    </source>
</evidence>
<dbReference type="EMBL" id="PKIZ01000008">
    <property type="protein sequence ID" value="PKZ41939.1"/>
    <property type="molecule type" value="Genomic_DNA"/>
</dbReference>
<evidence type="ECO:0000313" key="4">
    <source>
        <dbReference type="Proteomes" id="UP000234206"/>
    </source>
</evidence>
<dbReference type="InterPro" id="IPR035931">
    <property type="entry name" value="YlxR-like_sf"/>
</dbReference>
<accession>A0A2I1PBC6</accession>
<dbReference type="PANTHER" id="PTHR34215:SF1">
    <property type="entry name" value="YLXR DOMAIN-CONTAINING PROTEIN"/>
    <property type="match status" value="1"/>
</dbReference>
<protein>
    <submittedName>
        <fullName evidence="3">DUF448 domain-containing protein</fullName>
    </submittedName>
</protein>
<comment type="caution">
    <text evidence="3">The sequence shown here is derived from an EMBL/GenBank/DDBJ whole genome shotgun (WGS) entry which is preliminary data.</text>
</comment>
<gene>
    <name evidence="3" type="ORF">CYJ76_05600</name>
</gene>
<proteinExistence type="predicted"/>
<feature type="domain" description="YlxR" evidence="2">
    <location>
        <begin position="63"/>
        <end position="102"/>
    </location>
</feature>
<sequence length="140" mass="14395">MGGPAGTPAPHTPVRTCVGCRGRDPQAELVRLVAVPAPSEPTGVAAGHDGGPDGPRTSGRSGTRVVPDPMRRLPGRGAHLHPDPACVERAVQRRAIPRALRLPGDVDLGEVISWAEGLTTSGEQTRGTGHGSGTHAMSTR</sequence>
<reference evidence="3 4" key="1">
    <citation type="submission" date="2017-12" db="EMBL/GenBank/DDBJ databases">
        <title>Phylogenetic diversity of female urinary microbiome.</title>
        <authorList>
            <person name="Thomas-White K."/>
            <person name="Wolfe A.J."/>
        </authorList>
    </citation>
    <scope>NUCLEOTIDE SEQUENCE [LARGE SCALE GENOMIC DNA]</scope>
    <source>
        <strain evidence="3 4">UMB1298</strain>
    </source>
</reference>
<keyword evidence="4" id="KW-1185">Reference proteome</keyword>
<organism evidence="3 4">
    <name type="scientific">Kytococcus schroeteri</name>
    <dbReference type="NCBI Taxonomy" id="138300"/>
    <lineage>
        <taxon>Bacteria</taxon>
        <taxon>Bacillati</taxon>
        <taxon>Actinomycetota</taxon>
        <taxon>Actinomycetes</taxon>
        <taxon>Micrococcales</taxon>
        <taxon>Kytococcaceae</taxon>
        <taxon>Kytococcus</taxon>
    </lineage>
</organism>
<dbReference type="OrthoDB" id="5244965at2"/>
<feature type="compositionally biased region" description="Polar residues" evidence="1">
    <location>
        <begin position="118"/>
        <end position="127"/>
    </location>
</feature>
<dbReference type="InterPro" id="IPR007393">
    <property type="entry name" value="YlxR_dom"/>
</dbReference>
<evidence type="ECO:0000259" key="2">
    <source>
        <dbReference type="Pfam" id="PF04296"/>
    </source>
</evidence>
<dbReference type="Pfam" id="PF04296">
    <property type="entry name" value="YlxR"/>
    <property type="match status" value="1"/>
</dbReference>
<feature type="region of interest" description="Disordered" evidence="1">
    <location>
        <begin position="38"/>
        <end position="84"/>
    </location>
</feature>
<dbReference type="InterPro" id="IPR037465">
    <property type="entry name" value="YlxR"/>
</dbReference>
<dbReference type="RefSeq" id="WP_083323535.1">
    <property type="nucleotide sequence ID" value="NZ_PKIZ01000008.1"/>
</dbReference>
<dbReference type="Gene3D" id="3.30.1230.10">
    <property type="entry name" value="YlxR-like"/>
    <property type="match status" value="1"/>
</dbReference>
<name>A0A2I1PBC6_9MICO</name>